<proteinExistence type="predicted"/>
<sequence length="558" mass="64682">MILGIKLRPFQMVMIYLMGISNVFFAICSRGLSKTFIVGLGSIVKMNLYPYSEIVITSSTIAQANKMVEDKIRDEIIKKLSDYLLYMYEKEYLVITKPDDGYKIENKLNGSIMRILPCQDSSRGPRATLLVYEECRLLKKNMIDSVFEKMAHPRQAKYLSNPVYSNNSRWKEECQHIYITSARYKFEWFWTLFKKTFTRHFIDRKSSCNIFAGDIFTSIANGFKTWGDYRNGLAGGEMDFRMEDLNEMMGESEDAFFTIKSFRENQVLQKCFRPPTIQQLYLQSDIGNKSKEENEVRLIISDFAFANTTSREKNDNTIILFMSLHWKGTRFERHVDYLEGFPSSDSLGAADRIRSLIYDYNADYYIFDLRNGGETLFNYMTVPKENTSRGTNWNIHGLGLSPKYQIVPSGKIEDLRSRVVDVTPIQCMIPITATSETNSMMWAALRKQLECNNIKFIVSMQDRQTALEDSGKYFDLSSEALAEELLPYAQVDLLIQEAVNLKAEFRNDKIKLVEPRSGTKDRAVCLSYGNYIADLIENEWNKQNQKQEFDISQIQLVF</sequence>
<accession>A0A8S5T8H2</accession>
<organism evidence="1">
    <name type="scientific">Siphoviridae sp. ct0Wl9</name>
    <dbReference type="NCBI Taxonomy" id="2827763"/>
    <lineage>
        <taxon>Viruses</taxon>
        <taxon>Duplodnaviria</taxon>
        <taxon>Heunggongvirae</taxon>
        <taxon>Uroviricota</taxon>
        <taxon>Caudoviricetes</taxon>
    </lineage>
</organism>
<reference evidence="1" key="1">
    <citation type="journal article" date="2021" name="Proc. Natl. Acad. Sci. U.S.A.">
        <title>A Catalog of Tens of Thousands of Viruses from Human Metagenomes Reveals Hidden Associations with Chronic Diseases.</title>
        <authorList>
            <person name="Tisza M.J."/>
            <person name="Buck C.B."/>
        </authorList>
    </citation>
    <scope>NUCLEOTIDE SEQUENCE</scope>
    <source>
        <strain evidence="1">Ct0Wl9</strain>
    </source>
</reference>
<dbReference type="EMBL" id="BK032775">
    <property type="protein sequence ID" value="DAF59644.1"/>
    <property type="molecule type" value="Genomic_DNA"/>
</dbReference>
<dbReference type="InterPro" id="IPR027417">
    <property type="entry name" value="P-loop_NTPase"/>
</dbReference>
<evidence type="ECO:0000313" key="1">
    <source>
        <dbReference type="EMBL" id="DAF59644.1"/>
    </source>
</evidence>
<name>A0A8S5T8H2_9CAUD</name>
<dbReference type="Gene3D" id="3.40.50.300">
    <property type="entry name" value="P-loop containing nucleotide triphosphate hydrolases"/>
    <property type="match status" value="1"/>
</dbReference>
<protein>
    <submittedName>
        <fullName evidence="1">Large terminase</fullName>
    </submittedName>
</protein>